<dbReference type="PANTHER" id="PTHR31321">
    <property type="entry name" value="ACYL-COA THIOESTER HYDROLASE YBHC-RELATED"/>
    <property type="match status" value="1"/>
</dbReference>
<dbReference type="InterPro" id="IPR013783">
    <property type="entry name" value="Ig-like_fold"/>
</dbReference>
<dbReference type="InterPro" id="IPR012334">
    <property type="entry name" value="Pectin_lyas_fold"/>
</dbReference>
<dbReference type="Gene3D" id="2.60.40.10">
    <property type="entry name" value="Immunoglobulins"/>
    <property type="match status" value="3"/>
</dbReference>
<gene>
    <name evidence="5" type="ORF">DFP97_10927</name>
</gene>
<dbReference type="GO" id="GO:0030599">
    <property type="term" value="F:pectinesterase activity"/>
    <property type="evidence" value="ECO:0007669"/>
    <property type="project" value="InterPro"/>
</dbReference>
<dbReference type="GO" id="GO:0009279">
    <property type="term" value="C:cell outer membrane"/>
    <property type="evidence" value="ECO:0007669"/>
    <property type="project" value="TreeGrafter"/>
</dbReference>
<dbReference type="GO" id="GO:0042545">
    <property type="term" value="P:cell wall modification"/>
    <property type="evidence" value="ECO:0007669"/>
    <property type="project" value="InterPro"/>
</dbReference>
<dbReference type="InterPro" id="IPR000070">
    <property type="entry name" value="Pectinesterase_cat"/>
</dbReference>
<dbReference type="InterPro" id="IPR036116">
    <property type="entry name" value="FN3_sf"/>
</dbReference>
<dbReference type="Gene3D" id="2.160.20.10">
    <property type="entry name" value="Single-stranded right-handed beta-helix, Pectin lyase-like"/>
    <property type="match status" value="1"/>
</dbReference>
<dbReference type="EMBL" id="QPJD01000009">
    <property type="protein sequence ID" value="RCW46385.1"/>
    <property type="molecule type" value="Genomic_DNA"/>
</dbReference>
<dbReference type="InterPro" id="IPR011050">
    <property type="entry name" value="Pectin_lyase_fold/virulence"/>
</dbReference>
<reference evidence="5 6" key="1">
    <citation type="submission" date="2018-07" db="EMBL/GenBank/DDBJ databases">
        <title>Genomic Encyclopedia of Type Strains, Phase III (KMG-III): the genomes of soil and plant-associated and newly described type strains.</title>
        <authorList>
            <person name="Whitman W."/>
        </authorList>
    </citation>
    <scope>NUCLEOTIDE SEQUENCE [LARGE SCALE GENOMIC DNA]</scope>
    <source>
        <strain evidence="5 6">CECT 7506</strain>
    </source>
</reference>
<accession>A0A368W2Z0</accession>
<dbReference type="Proteomes" id="UP000252415">
    <property type="component" value="Unassembled WGS sequence"/>
</dbReference>
<sequence length="685" mass="74246">MAGDVQVILTWREVSGAVSYTVKRGAFGSGQYETIASGIPGTSYQDSASGSTGIVNGVTYDYVISAVNALGESYHSEPIAVTPADVLVVAKDGTGDFTTIQAAINTIPANNTKRIVIYIRNGVYREQIVVPANKPYVSLVGESATGTILVYHLNVNSKKPDGTPYSTLETVTAVVQGKDFSAENMTIQNDSGQGTGQALAGFLSGDRGVYKTVRFLGFQDTIYIERRQYFKDCYIEGDVDYIYGPATAFFENNELHNNRLNGGYITAASTPETTTYGYVFVNSRITSNPGVKNVYFGRPWRPYAAVTFIDTTIDSSIAPYGWNNWGDSTKEKTARYFEYNSRGPGAIPKARAGWSKQLTPEEASQYTVQNVMKGTDNWNPLRTGIIPLTDAVPNTPPVTTLTSYTDGQYLNVNTPTFTWSFSDADAGDAQRAYQVQGSTDNWQTTASDTGEVAGTVTSYKAPAMQDNEHWSIRVRTMDTRGAWSEWAYRTLAIDTTAPTAKVVYSTTAMTNQDVIATIEPNEQVTITNNNGASSYTFSQNGSFMFEFMDRAGNTGTVAAPVNNIDKTAPTLRIVLDKTTLLPVNHQLETVNASIYADDGMSGIDSVVLASITSNEPDDGLGYGDQPNDIQGAQYGTPDTSFMLRAERAGTGSGRVYTITYNATDKVGNKTTVSVTVTVPREQTNK</sequence>
<dbReference type="Pfam" id="PF25788">
    <property type="entry name" value="Ig_Rha78A_N"/>
    <property type="match status" value="1"/>
</dbReference>
<keyword evidence="6" id="KW-1185">Reference proteome</keyword>
<dbReference type="AlphaFoldDB" id="A0A368W2Z0"/>
<evidence type="ECO:0000313" key="6">
    <source>
        <dbReference type="Proteomes" id="UP000252415"/>
    </source>
</evidence>
<dbReference type="PANTHER" id="PTHR31321:SF57">
    <property type="entry name" value="PECTINESTERASE 53-RELATED"/>
    <property type="match status" value="1"/>
</dbReference>
<protein>
    <submittedName>
        <fullName evidence="5">Pectin methylesterase-like acyl-CoA thioesterase</fullName>
    </submittedName>
</protein>
<feature type="domain" description="Pectinesterase catalytic" evidence="4">
    <location>
        <begin position="87"/>
        <end position="374"/>
    </location>
</feature>
<evidence type="ECO:0000259" key="4">
    <source>
        <dbReference type="Pfam" id="PF01095"/>
    </source>
</evidence>
<evidence type="ECO:0000313" key="5">
    <source>
        <dbReference type="EMBL" id="RCW46385.1"/>
    </source>
</evidence>
<evidence type="ECO:0000256" key="3">
    <source>
        <dbReference type="ARBA" id="ARBA00023085"/>
    </source>
</evidence>
<name>A0A368W2Z0_9BACL</name>
<organism evidence="5 6">
    <name type="scientific">Paenibacillus prosopidis</name>
    <dbReference type="NCBI Taxonomy" id="630520"/>
    <lineage>
        <taxon>Bacteria</taxon>
        <taxon>Bacillati</taxon>
        <taxon>Bacillota</taxon>
        <taxon>Bacilli</taxon>
        <taxon>Bacillales</taxon>
        <taxon>Paenibacillaceae</taxon>
        <taxon>Paenibacillus</taxon>
    </lineage>
</organism>
<dbReference type="SUPFAM" id="SSF49265">
    <property type="entry name" value="Fibronectin type III"/>
    <property type="match status" value="1"/>
</dbReference>
<dbReference type="SUPFAM" id="SSF51126">
    <property type="entry name" value="Pectin lyase-like"/>
    <property type="match status" value="1"/>
</dbReference>
<keyword evidence="3" id="KW-0063">Aspartyl esterase</keyword>
<evidence type="ECO:0000256" key="2">
    <source>
        <dbReference type="ARBA" id="ARBA00022801"/>
    </source>
</evidence>
<proteinExistence type="inferred from homology"/>
<comment type="similarity">
    <text evidence="1">Belongs to the pectinesterase family.</text>
</comment>
<keyword evidence="2" id="KW-0378">Hydrolase</keyword>
<evidence type="ECO:0000256" key="1">
    <source>
        <dbReference type="ARBA" id="ARBA00008891"/>
    </source>
</evidence>
<dbReference type="Pfam" id="PF01095">
    <property type="entry name" value="Pectinesterase"/>
    <property type="match status" value="1"/>
</dbReference>
<comment type="caution">
    <text evidence="5">The sequence shown here is derived from an EMBL/GenBank/DDBJ whole genome shotgun (WGS) entry which is preliminary data.</text>
</comment>